<evidence type="ECO:0000256" key="4">
    <source>
        <dbReference type="ARBA" id="ARBA00022729"/>
    </source>
</evidence>
<dbReference type="Pfam" id="PF03150">
    <property type="entry name" value="CCP_MauG"/>
    <property type="match status" value="1"/>
</dbReference>
<dbReference type="PANTHER" id="PTHR30600:SF7">
    <property type="entry name" value="CYTOCHROME C PEROXIDASE-RELATED"/>
    <property type="match status" value="1"/>
</dbReference>
<dbReference type="EMBL" id="CP040463">
    <property type="protein sequence ID" value="QCT95291.1"/>
    <property type="molecule type" value="Genomic_DNA"/>
</dbReference>
<sequence length="307" mass="35585">MRLLVMLIIFVFLNAEPITPIPLNIKYDKEKAKLGKLLFFDPNFSRDKKISCASCHSPEFYGADNKQFSIGVYGQVDKPMNSPTVYNAVFNCWQFWNGRAKTLQQQAMMANHDKLEMDMDNKTLEDRVNSNNLYKKMFFKIYGKNYITADMVYDAIAEFEKTLITPNSKFDRYLRGDKAALNDKEKKGYFLFKSYGCITCHNGVNIGGNSFQKIGIFIDKIDIPRGRDRYEVTKNKNDKYVYKVPTLRNIDKTAPYFHNGSVKSLKKAIYLMGKWNLGIEIPNKDIDYIYLFLKTLTGKQPKSLDEN</sequence>
<dbReference type="InterPro" id="IPR004852">
    <property type="entry name" value="Di-haem_cyt_c_peroxidsae"/>
</dbReference>
<keyword evidence="4" id="KW-0732">Signal</keyword>
<evidence type="ECO:0000256" key="6">
    <source>
        <dbReference type="ARBA" id="ARBA00023002"/>
    </source>
</evidence>
<comment type="subcellular location">
    <subcellularLocation>
        <location evidence="1">Periplasm</location>
    </subcellularLocation>
</comment>
<evidence type="ECO:0000256" key="8">
    <source>
        <dbReference type="PROSITE-ProRule" id="PRU00433"/>
    </source>
</evidence>
<dbReference type="SUPFAM" id="SSF46626">
    <property type="entry name" value="Cytochrome c"/>
    <property type="match status" value="2"/>
</dbReference>
<reference evidence="10 11" key="1">
    <citation type="submission" date="2019-05" db="EMBL/GenBank/DDBJ databases">
        <title>A comparative analysis of the Nautiliaceae.</title>
        <authorList>
            <person name="Grosche A."/>
            <person name="Smedile F."/>
            <person name="Vetriani C."/>
        </authorList>
    </citation>
    <scope>NUCLEOTIDE SEQUENCE [LARGE SCALE GENOMIC DNA]</scope>
    <source>
        <strain evidence="10 11">TB-2</strain>
    </source>
</reference>
<keyword evidence="3 8" id="KW-0479">Metal-binding</keyword>
<keyword evidence="2 8" id="KW-0349">Heme</keyword>
<gene>
    <name evidence="10" type="ORF">FE773_08820</name>
</gene>
<feature type="domain" description="Cytochrome c" evidence="9">
    <location>
        <begin position="183"/>
        <end position="297"/>
    </location>
</feature>
<dbReference type="PANTHER" id="PTHR30600">
    <property type="entry name" value="CYTOCHROME C PEROXIDASE-RELATED"/>
    <property type="match status" value="1"/>
</dbReference>
<evidence type="ECO:0000259" key="9">
    <source>
        <dbReference type="PROSITE" id="PS51007"/>
    </source>
</evidence>
<dbReference type="InterPro" id="IPR026259">
    <property type="entry name" value="MauG/Cytc_peroxidase"/>
</dbReference>
<dbReference type="PROSITE" id="PS51007">
    <property type="entry name" value="CYTC"/>
    <property type="match status" value="1"/>
</dbReference>
<dbReference type="InterPro" id="IPR051395">
    <property type="entry name" value="Cytochrome_c_Peroxidase/MauG"/>
</dbReference>
<keyword evidence="7 8" id="KW-0408">Iron</keyword>
<dbReference type="Proteomes" id="UP000306825">
    <property type="component" value="Chromosome"/>
</dbReference>
<organism evidence="10 11">
    <name type="scientific">Caminibacter mediatlanticus TB-2</name>
    <dbReference type="NCBI Taxonomy" id="391592"/>
    <lineage>
        <taxon>Bacteria</taxon>
        <taxon>Pseudomonadati</taxon>
        <taxon>Campylobacterota</taxon>
        <taxon>Epsilonproteobacteria</taxon>
        <taxon>Nautiliales</taxon>
        <taxon>Nautiliaceae</taxon>
        <taxon>Caminibacter</taxon>
    </lineage>
</organism>
<evidence type="ECO:0000256" key="7">
    <source>
        <dbReference type="ARBA" id="ARBA00023004"/>
    </source>
</evidence>
<keyword evidence="5" id="KW-0574">Periplasm</keyword>
<name>A0ABX5VEC6_9BACT</name>
<protein>
    <submittedName>
        <fullName evidence="10">C-type cytochrome</fullName>
    </submittedName>
</protein>
<evidence type="ECO:0000313" key="10">
    <source>
        <dbReference type="EMBL" id="QCT95291.1"/>
    </source>
</evidence>
<dbReference type="RefSeq" id="WP_138323852.1">
    <property type="nucleotide sequence ID" value="NZ_CP040463.1"/>
</dbReference>
<accession>A0ABX5VEC6</accession>
<proteinExistence type="predicted"/>
<evidence type="ECO:0000256" key="2">
    <source>
        <dbReference type="ARBA" id="ARBA00022617"/>
    </source>
</evidence>
<evidence type="ECO:0000256" key="5">
    <source>
        <dbReference type="ARBA" id="ARBA00022764"/>
    </source>
</evidence>
<dbReference type="Gene3D" id="1.10.760.10">
    <property type="entry name" value="Cytochrome c-like domain"/>
    <property type="match status" value="2"/>
</dbReference>
<keyword evidence="6" id="KW-0560">Oxidoreductase</keyword>
<dbReference type="InterPro" id="IPR036909">
    <property type="entry name" value="Cyt_c-like_dom_sf"/>
</dbReference>
<dbReference type="InterPro" id="IPR009056">
    <property type="entry name" value="Cyt_c-like_dom"/>
</dbReference>
<evidence type="ECO:0000256" key="3">
    <source>
        <dbReference type="ARBA" id="ARBA00022723"/>
    </source>
</evidence>
<keyword evidence="11" id="KW-1185">Reference proteome</keyword>
<dbReference type="PIRSF" id="PIRSF000294">
    <property type="entry name" value="Cytochrome-c_peroxidase"/>
    <property type="match status" value="1"/>
</dbReference>
<evidence type="ECO:0000313" key="11">
    <source>
        <dbReference type="Proteomes" id="UP000306825"/>
    </source>
</evidence>
<evidence type="ECO:0000256" key="1">
    <source>
        <dbReference type="ARBA" id="ARBA00004418"/>
    </source>
</evidence>